<name>A0A1I7TZW1_9PELO</name>
<feature type="signal peptide" evidence="1">
    <location>
        <begin position="1"/>
        <end position="23"/>
    </location>
</feature>
<dbReference type="WBParaSite" id="Csp11.Scaffold629.g13460.t1">
    <property type="protein sequence ID" value="Csp11.Scaffold629.g13460.t1"/>
    <property type="gene ID" value="Csp11.Scaffold629.g13460"/>
</dbReference>
<evidence type="ECO:0000313" key="3">
    <source>
        <dbReference type="WBParaSite" id="Csp11.Scaffold629.g13460.t1"/>
    </source>
</evidence>
<keyword evidence="1" id="KW-0732">Signal</keyword>
<dbReference type="STRING" id="1561998.A0A1I7TZW1"/>
<dbReference type="Proteomes" id="UP000095282">
    <property type="component" value="Unplaced"/>
</dbReference>
<feature type="chain" id="PRO_5009308223" evidence="1">
    <location>
        <begin position="24"/>
        <end position="96"/>
    </location>
</feature>
<evidence type="ECO:0000256" key="1">
    <source>
        <dbReference type="SAM" id="SignalP"/>
    </source>
</evidence>
<organism evidence="2 3">
    <name type="scientific">Caenorhabditis tropicalis</name>
    <dbReference type="NCBI Taxonomy" id="1561998"/>
    <lineage>
        <taxon>Eukaryota</taxon>
        <taxon>Metazoa</taxon>
        <taxon>Ecdysozoa</taxon>
        <taxon>Nematoda</taxon>
        <taxon>Chromadorea</taxon>
        <taxon>Rhabditida</taxon>
        <taxon>Rhabditina</taxon>
        <taxon>Rhabditomorpha</taxon>
        <taxon>Rhabditoidea</taxon>
        <taxon>Rhabditidae</taxon>
        <taxon>Peloderinae</taxon>
        <taxon>Caenorhabditis</taxon>
    </lineage>
</organism>
<reference evidence="3" key="1">
    <citation type="submission" date="2016-11" db="UniProtKB">
        <authorList>
            <consortium name="WormBaseParasite"/>
        </authorList>
    </citation>
    <scope>IDENTIFICATION</scope>
</reference>
<proteinExistence type="predicted"/>
<dbReference type="eggNOG" id="ENOG502TIJ0">
    <property type="taxonomic scope" value="Eukaryota"/>
</dbReference>
<keyword evidence="2" id="KW-1185">Reference proteome</keyword>
<sequence length="96" mass="10243">MISSTKLAVVLGLVAILAIQAEAGSTLMPSMCSADEDAAMPCVCCKKACWFGIAEMTTSYFGHMPGERSDAEAKFTLAMMNQCFKLECSDSCPSTR</sequence>
<accession>A0A1I7TZW1</accession>
<protein>
    <submittedName>
        <fullName evidence="3">Uncharacterized protein</fullName>
    </submittedName>
</protein>
<evidence type="ECO:0000313" key="2">
    <source>
        <dbReference type="Proteomes" id="UP000095282"/>
    </source>
</evidence>
<dbReference type="AlphaFoldDB" id="A0A1I7TZW1"/>